<dbReference type="GO" id="GO:0030901">
    <property type="term" value="P:midbrain development"/>
    <property type="evidence" value="ECO:0007669"/>
    <property type="project" value="UniProtKB-ARBA"/>
</dbReference>
<feature type="region of interest" description="Disordered" evidence="11">
    <location>
        <begin position="417"/>
        <end position="442"/>
    </location>
</feature>
<protein>
    <submittedName>
        <fullName evidence="13">Transcription factor 7</fullName>
    </submittedName>
</protein>
<dbReference type="InterPro" id="IPR013558">
    <property type="entry name" value="CTNNB1-bd_N"/>
</dbReference>
<reference evidence="13" key="2">
    <citation type="submission" date="2025-08" db="UniProtKB">
        <authorList>
            <consortium name="Ensembl"/>
        </authorList>
    </citation>
    <scope>IDENTIFICATION</scope>
</reference>
<dbReference type="Proteomes" id="UP000265160">
    <property type="component" value="LG10"/>
</dbReference>
<keyword evidence="7" id="KW-0010">Activator</keyword>
<reference evidence="13 14" key="1">
    <citation type="journal article" date="2014" name="Nature">
        <title>The genomic substrate for adaptive radiation in African cichlid fish.</title>
        <authorList>
            <person name="Brawand D."/>
            <person name="Wagner C.E."/>
            <person name="Li Y.I."/>
            <person name="Malinsky M."/>
            <person name="Keller I."/>
            <person name="Fan S."/>
            <person name="Simakov O."/>
            <person name="Ng A.Y."/>
            <person name="Lim Z.W."/>
            <person name="Bezault E."/>
            <person name="Turner-Maier J."/>
            <person name="Johnson J."/>
            <person name="Alcazar R."/>
            <person name="Noh H.J."/>
            <person name="Russell P."/>
            <person name="Aken B."/>
            <person name="Alfoldi J."/>
            <person name="Amemiya C."/>
            <person name="Azzouzi N."/>
            <person name="Baroiller J.F."/>
            <person name="Barloy-Hubler F."/>
            <person name="Berlin A."/>
            <person name="Bloomquist R."/>
            <person name="Carleton K.L."/>
            <person name="Conte M.A."/>
            <person name="D'Cotta H."/>
            <person name="Eshel O."/>
            <person name="Gaffney L."/>
            <person name="Galibert F."/>
            <person name="Gante H.F."/>
            <person name="Gnerre S."/>
            <person name="Greuter L."/>
            <person name="Guyon R."/>
            <person name="Haddad N.S."/>
            <person name="Haerty W."/>
            <person name="Harris R.M."/>
            <person name="Hofmann H.A."/>
            <person name="Hourlier T."/>
            <person name="Hulata G."/>
            <person name="Jaffe D.B."/>
            <person name="Lara M."/>
            <person name="Lee A.P."/>
            <person name="MacCallum I."/>
            <person name="Mwaiko S."/>
            <person name="Nikaido M."/>
            <person name="Nishihara H."/>
            <person name="Ozouf-Costaz C."/>
            <person name="Penman D.J."/>
            <person name="Przybylski D."/>
            <person name="Rakotomanga M."/>
            <person name="Renn S.C.P."/>
            <person name="Ribeiro F.J."/>
            <person name="Ron M."/>
            <person name="Salzburger W."/>
            <person name="Sanchez-Pulido L."/>
            <person name="Santos M.E."/>
            <person name="Searle S."/>
            <person name="Sharpe T."/>
            <person name="Swofford R."/>
            <person name="Tan F.J."/>
            <person name="Williams L."/>
            <person name="Young S."/>
            <person name="Yin S."/>
            <person name="Okada N."/>
            <person name="Kocher T.D."/>
            <person name="Miska E.A."/>
            <person name="Lander E.S."/>
            <person name="Venkatesh B."/>
            <person name="Fernald R.D."/>
            <person name="Meyer A."/>
            <person name="Ponting C.P."/>
            <person name="Streelman J.T."/>
            <person name="Lindblad-Toh K."/>
            <person name="Seehausen O."/>
            <person name="Di Palma F."/>
        </authorList>
    </citation>
    <scope>NUCLEOTIDE SEQUENCE</scope>
</reference>
<dbReference type="GO" id="GO:0000978">
    <property type="term" value="F:RNA polymerase II cis-regulatory region sequence-specific DNA binding"/>
    <property type="evidence" value="ECO:0007669"/>
    <property type="project" value="TreeGrafter"/>
</dbReference>
<dbReference type="SUPFAM" id="SSF47095">
    <property type="entry name" value="HMG-box"/>
    <property type="match status" value="1"/>
</dbReference>
<keyword evidence="5" id="KW-0805">Transcription regulation</keyword>
<keyword evidence="8" id="KW-0804">Transcription</keyword>
<dbReference type="GO" id="GO:0010456">
    <property type="term" value="P:cell proliferation in dorsal spinal cord"/>
    <property type="evidence" value="ECO:0007669"/>
    <property type="project" value="UniProtKB-ARBA"/>
</dbReference>
<dbReference type="FunFam" id="1.10.30.10:FF:000001">
    <property type="entry name" value="transcription factor 7 isoform X2"/>
    <property type="match status" value="1"/>
</dbReference>
<dbReference type="SMART" id="SM00398">
    <property type="entry name" value="HMG"/>
    <property type="match status" value="1"/>
</dbReference>
<evidence type="ECO:0000256" key="8">
    <source>
        <dbReference type="ARBA" id="ARBA00023163"/>
    </source>
</evidence>
<evidence type="ECO:0000259" key="12">
    <source>
        <dbReference type="PROSITE" id="PS50118"/>
    </source>
</evidence>
<dbReference type="GO" id="GO:0060070">
    <property type="term" value="P:canonical Wnt signaling pathway"/>
    <property type="evidence" value="ECO:0007669"/>
    <property type="project" value="TreeGrafter"/>
</dbReference>
<keyword evidence="4" id="KW-0879">Wnt signaling pathway</keyword>
<feature type="domain" description="HMG box" evidence="12">
    <location>
        <begin position="290"/>
        <end position="358"/>
    </location>
</feature>
<dbReference type="Gene3D" id="1.10.30.10">
    <property type="entry name" value="High mobility group box domain"/>
    <property type="match status" value="1"/>
</dbReference>
<feature type="region of interest" description="Disordered" evidence="11">
    <location>
        <begin position="1"/>
        <end position="34"/>
    </location>
</feature>
<evidence type="ECO:0000256" key="1">
    <source>
        <dbReference type="ARBA" id="ARBA00004123"/>
    </source>
</evidence>
<dbReference type="Pfam" id="PF08347">
    <property type="entry name" value="CTNNB1_binding"/>
    <property type="match status" value="1"/>
</dbReference>
<evidence type="ECO:0000256" key="7">
    <source>
        <dbReference type="ARBA" id="ARBA00023159"/>
    </source>
</evidence>
<keyword evidence="6 10" id="KW-0238">DNA-binding</keyword>
<dbReference type="CDD" id="cd21996">
    <property type="entry name" value="HMG-box_TCF7-like"/>
    <property type="match status" value="1"/>
</dbReference>
<dbReference type="GO" id="GO:1990907">
    <property type="term" value="C:beta-catenin-TCF complex"/>
    <property type="evidence" value="ECO:0007669"/>
    <property type="project" value="TreeGrafter"/>
</dbReference>
<dbReference type="GO" id="GO:0000785">
    <property type="term" value="C:chromatin"/>
    <property type="evidence" value="ECO:0007669"/>
    <property type="project" value="TreeGrafter"/>
</dbReference>
<reference evidence="13" key="3">
    <citation type="submission" date="2025-09" db="UniProtKB">
        <authorList>
            <consortium name="Ensembl"/>
        </authorList>
    </citation>
    <scope>IDENTIFICATION</scope>
</reference>
<comment type="similarity">
    <text evidence="2">Belongs to the TCF/LEF family.</text>
</comment>
<feature type="DNA-binding region" description="HMG box" evidence="10">
    <location>
        <begin position="290"/>
        <end position="358"/>
    </location>
</feature>
<dbReference type="InterPro" id="IPR036910">
    <property type="entry name" value="HMG_box_dom_sf"/>
</dbReference>
<name>A0A3P9BPB4_9CICH</name>
<feature type="compositionally biased region" description="Gly residues" evidence="11">
    <location>
        <begin position="1"/>
        <end position="11"/>
    </location>
</feature>
<dbReference type="STRING" id="106582.ENSMZEP00005011777"/>
<evidence type="ECO:0000256" key="2">
    <source>
        <dbReference type="ARBA" id="ARBA00006569"/>
    </source>
</evidence>
<dbReference type="InterPro" id="IPR027397">
    <property type="entry name" value="Catenin-bd_sf"/>
</dbReference>
<dbReference type="GO" id="GO:0060847">
    <property type="term" value="P:endothelial cell fate specification"/>
    <property type="evidence" value="ECO:0007669"/>
    <property type="project" value="UniProtKB-ARBA"/>
</dbReference>
<dbReference type="Pfam" id="PF00505">
    <property type="entry name" value="HMG_box"/>
    <property type="match status" value="1"/>
</dbReference>
<evidence type="ECO:0000256" key="9">
    <source>
        <dbReference type="ARBA" id="ARBA00023242"/>
    </source>
</evidence>
<evidence type="ECO:0000256" key="3">
    <source>
        <dbReference type="ARBA" id="ARBA00022491"/>
    </source>
</evidence>
<dbReference type="GeneTree" id="ENSGT00940000159831"/>
<comment type="subcellular location">
    <subcellularLocation>
        <location evidence="1">Nucleus</location>
    </subcellularLocation>
</comment>
<dbReference type="Gene3D" id="4.10.900.10">
    <property type="entry name" value="TCF3-CBD (Catenin binding domain)"/>
    <property type="match status" value="1"/>
</dbReference>
<dbReference type="PANTHER" id="PTHR10373">
    <property type="entry name" value="TRANSCRIPTION FACTOR 7 FAMILY MEMBER"/>
    <property type="match status" value="1"/>
</dbReference>
<feature type="region of interest" description="Disordered" evidence="11">
    <location>
        <begin position="360"/>
        <end position="388"/>
    </location>
</feature>
<evidence type="ECO:0000256" key="5">
    <source>
        <dbReference type="ARBA" id="ARBA00023015"/>
    </source>
</evidence>
<dbReference type="InterPro" id="IPR009071">
    <property type="entry name" value="HMG_box_dom"/>
</dbReference>
<dbReference type="FunFam" id="4.10.900.10:FF:000002">
    <property type="entry name" value="transcription factor 7-like 2 isoform X1"/>
    <property type="match status" value="1"/>
</dbReference>
<evidence type="ECO:0000256" key="10">
    <source>
        <dbReference type="PROSITE-ProRule" id="PRU00267"/>
    </source>
</evidence>
<evidence type="ECO:0000256" key="4">
    <source>
        <dbReference type="ARBA" id="ARBA00022687"/>
    </source>
</evidence>
<proteinExistence type="inferred from homology"/>
<keyword evidence="3" id="KW-0678">Repressor</keyword>
<evidence type="ECO:0000313" key="14">
    <source>
        <dbReference type="Proteomes" id="UP000265160"/>
    </source>
</evidence>
<dbReference type="InterPro" id="IPR024940">
    <property type="entry name" value="TCF/LEF"/>
</dbReference>
<dbReference type="AlphaFoldDB" id="A0A3P9BPB4"/>
<dbReference type="SMART" id="SM01366">
    <property type="entry name" value="c-clamp"/>
    <property type="match status" value="1"/>
</dbReference>
<dbReference type="PANTHER" id="PTHR10373:SF33">
    <property type="entry name" value="TRANSCRIPTION FACTOR 7"/>
    <property type="match status" value="1"/>
</dbReference>
<evidence type="ECO:0000256" key="11">
    <source>
        <dbReference type="SAM" id="MobiDB-lite"/>
    </source>
</evidence>
<dbReference type="GO" id="GO:0000981">
    <property type="term" value="F:DNA-binding transcription factor activity, RNA polymerase II-specific"/>
    <property type="evidence" value="ECO:0007669"/>
    <property type="project" value="TreeGrafter"/>
</dbReference>
<dbReference type="GO" id="GO:0007507">
    <property type="term" value="P:heart development"/>
    <property type="evidence" value="ECO:0007669"/>
    <property type="project" value="UniProtKB-ARBA"/>
</dbReference>
<dbReference type="GO" id="GO:0021903">
    <property type="term" value="P:rostrocaudal neural tube patterning"/>
    <property type="evidence" value="ECO:0007669"/>
    <property type="project" value="UniProtKB-ARBA"/>
</dbReference>
<keyword evidence="9 10" id="KW-0539">Nucleus</keyword>
<keyword evidence="14" id="KW-1185">Reference proteome</keyword>
<accession>A0A3P9BPB4</accession>
<dbReference type="PROSITE" id="PS50118">
    <property type="entry name" value="HMG_BOX_2"/>
    <property type="match status" value="1"/>
</dbReference>
<dbReference type="Ensembl" id="ENSMZET00005012184.1">
    <property type="protein sequence ID" value="ENSMZEP00005011777.1"/>
    <property type="gene ID" value="ENSMZEG00005008781.1"/>
</dbReference>
<dbReference type="GO" id="GO:0008284">
    <property type="term" value="P:positive regulation of cell population proliferation"/>
    <property type="evidence" value="ECO:0007669"/>
    <property type="project" value="UniProtKB-ARBA"/>
</dbReference>
<feature type="compositionally biased region" description="Basic and acidic residues" evidence="11">
    <location>
        <begin position="19"/>
        <end position="34"/>
    </location>
</feature>
<evidence type="ECO:0000313" key="13">
    <source>
        <dbReference type="Ensembl" id="ENSMZEP00005011777.1"/>
    </source>
</evidence>
<sequence length="468" mass="52711">MPQLSSGGGDDLGANDEMISFKDEGEQEEKIQENAFTERDLADLKSSLVNESEINQSPNAAVGVTECDCAVRRGQQGEQRGFPDKHREHLDVVSKQQDGGMYKSPGYPGYPFLMLPDPYLPNSSVSPSSNKVSVVQQSHGMHPLTSLLPYSNDHFSPSSPHLPTDMSQKTGVHRHQSQDLSGYYSLPPGGVSQITPSMMHLYELTFFVTPPLSLSYPPHPLSSAFFFFFFLPCTRFSHSLMLGPSGMHPTGIPHPAIVPPTGKQDHEQYDRSMYPQVEPKREKEPKKPVIKKPLNAFMLYMKEMRAKVIAECTLKESAAINQILGRRWHALTREEQAKYYELARKERQLHMQLYPTWSARDNYGKKKRRKREKQQDSNTDPGSPKKCRARFGLNQQTDWCGPCRRKKKCIRYLQGGGCPSPTSSDLSAIDSPPSPSPQVEVQRLDSSISAFLRSQSPSQRDLIQSLNW</sequence>
<organism evidence="13 14">
    <name type="scientific">Maylandia zebra</name>
    <name type="common">zebra mbuna</name>
    <dbReference type="NCBI Taxonomy" id="106582"/>
    <lineage>
        <taxon>Eukaryota</taxon>
        <taxon>Metazoa</taxon>
        <taxon>Chordata</taxon>
        <taxon>Craniata</taxon>
        <taxon>Vertebrata</taxon>
        <taxon>Euteleostomi</taxon>
        <taxon>Actinopterygii</taxon>
        <taxon>Neopterygii</taxon>
        <taxon>Teleostei</taxon>
        <taxon>Neoteleostei</taxon>
        <taxon>Acanthomorphata</taxon>
        <taxon>Ovalentaria</taxon>
        <taxon>Cichlomorphae</taxon>
        <taxon>Cichliformes</taxon>
        <taxon>Cichlidae</taxon>
        <taxon>African cichlids</taxon>
        <taxon>Pseudocrenilabrinae</taxon>
        <taxon>Haplochromini</taxon>
        <taxon>Maylandia</taxon>
        <taxon>Maylandia zebra complex</taxon>
    </lineage>
</organism>
<evidence type="ECO:0000256" key="6">
    <source>
        <dbReference type="ARBA" id="ARBA00023125"/>
    </source>
</evidence>